<organism evidence="1 2">
    <name type="scientific">Etheostoma spectabile</name>
    <name type="common">orangethroat darter</name>
    <dbReference type="NCBI Taxonomy" id="54343"/>
    <lineage>
        <taxon>Eukaryota</taxon>
        <taxon>Metazoa</taxon>
        <taxon>Chordata</taxon>
        <taxon>Craniata</taxon>
        <taxon>Vertebrata</taxon>
        <taxon>Euteleostomi</taxon>
        <taxon>Actinopterygii</taxon>
        <taxon>Neopterygii</taxon>
        <taxon>Teleostei</taxon>
        <taxon>Neoteleostei</taxon>
        <taxon>Acanthomorphata</taxon>
        <taxon>Eupercaria</taxon>
        <taxon>Perciformes</taxon>
        <taxon>Percoidei</taxon>
        <taxon>Percidae</taxon>
        <taxon>Etheostomatinae</taxon>
        <taxon>Etheostoma</taxon>
    </lineage>
</organism>
<dbReference type="EMBL" id="VOFY01000003">
    <property type="protein sequence ID" value="KAA8594371.1"/>
    <property type="molecule type" value="Genomic_DNA"/>
</dbReference>
<proteinExistence type="predicted"/>
<feature type="non-terminal residue" evidence="1">
    <location>
        <position position="101"/>
    </location>
</feature>
<evidence type="ECO:0000313" key="2">
    <source>
        <dbReference type="Proteomes" id="UP000327493"/>
    </source>
</evidence>
<reference evidence="1 2" key="1">
    <citation type="submission" date="2019-08" db="EMBL/GenBank/DDBJ databases">
        <title>A chromosome-level genome assembly, high-density linkage maps, and genome scans reveal the genomic architecture of hybrid incompatibilities underlying speciation via character displacement in darters (Percidae: Etheostominae).</title>
        <authorList>
            <person name="Moran R.L."/>
            <person name="Catchen J.M."/>
            <person name="Fuller R.C."/>
        </authorList>
    </citation>
    <scope>NUCLEOTIDE SEQUENCE [LARGE SCALE GENOMIC DNA]</scope>
    <source>
        <strain evidence="1">EspeVRDwgs_2016</strain>
        <tissue evidence="1">Muscle</tissue>
    </source>
</reference>
<accession>A0A5J5DLY5</accession>
<sequence length="101" mass="11279">MHTGSRGIPNELAKEGCPAKIPADLLSVGSVAADPYQQEMGSTLKRESIFGCDPFHSEEAQQWTETEFGSQFDMLSLYEKVVHHNYGPFKDAVRSLIDFTR</sequence>
<comment type="caution">
    <text evidence="1">The sequence shown here is derived from an EMBL/GenBank/DDBJ whole genome shotgun (WGS) entry which is preliminary data.</text>
</comment>
<dbReference type="Proteomes" id="UP000327493">
    <property type="component" value="Chromosome 3"/>
</dbReference>
<evidence type="ECO:0000313" key="1">
    <source>
        <dbReference type="EMBL" id="KAA8594371.1"/>
    </source>
</evidence>
<keyword evidence="2" id="KW-1185">Reference proteome</keyword>
<dbReference type="AlphaFoldDB" id="A0A5J5DLY5"/>
<name>A0A5J5DLY5_9PERO</name>
<gene>
    <name evidence="1" type="ORF">FQN60_005205</name>
</gene>
<protein>
    <submittedName>
        <fullName evidence="1">Uncharacterized protein</fullName>
    </submittedName>
</protein>